<keyword evidence="8" id="KW-0961">Cell wall biogenesis/degradation</keyword>
<organism evidence="9 10">
    <name type="scientific">Scytonema millei VB511283</name>
    <dbReference type="NCBI Taxonomy" id="1245923"/>
    <lineage>
        <taxon>Bacteria</taxon>
        <taxon>Bacillati</taxon>
        <taxon>Cyanobacteriota</taxon>
        <taxon>Cyanophyceae</taxon>
        <taxon>Nostocales</taxon>
        <taxon>Scytonemataceae</taxon>
        <taxon>Scytonema</taxon>
    </lineage>
</organism>
<feature type="transmembrane region" description="Helical" evidence="8">
    <location>
        <begin position="395"/>
        <end position="415"/>
    </location>
</feature>
<feature type="transmembrane region" description="Helical" evidence="8">
    <location>
        <begin position="95"/>
        <end position="116"/>
    </location>
</feature>
<feature type="transmembrane region" description="Helical" evidence="8">
    <location>
        <begin position="324"/>
        <end position="350"/>
    </location>
</feature>
<feature type="transmembrane region" description="Helical" evidence="8">
    <location>
        <begin position="421"/>
        <end position="442"/>
    </location>
</feature>
<dbReference type="PRINTS" id="PR01806">
    <property type="entry name" value="VIRFACTRMVIN"/>
</dbReference>
<evidence type="ECO:0000256" key="6">
    <source>
        <dbReference type="ARBA" id="ARBA00022989"/>
    </source>
</evidence>
<comment type="pathway">
    <text evidence="8">Cell wall biogenesis; peptidoglycan biosynthesis.</text>
</comment>
<dbReference type="HAMAP" id="MF_02078">
    <property type="entry name" value="MurJ_MviN"/>
    <property type="match status" value="1"/>
</dbReference>
<feature type="transmembrane region" description="Helical" evidence="8">
    <location>
        <begin position="362"/>
        <end position="383"/>
    </location>
</feature>
<dbReference type="Pfam" id="PF03023">
    <property type="entry name" value="MurJ"/>
    <property type="match status" value="1"/>
</dbReference>
<dbReference type="PANTHER" id="PTHR43486:SF1">
    <property type="entry name" value="LIPID II FLIPPASE MURJ-RELATED"/>
    <property type="match status" value="1"/>
</dbReference>
<dbReference type="GO" id="GO:0009252">
    <property type="term" value="P:peptidoglycan biosynthetic process"/>
    <property type="evidence" value="ECO:0007669"/>
    <property type="project" value="UniProtKB-UniRule"/>
</dbReference>
<evidence type="ECO:0000256" key="7">
    <source>
        <dbReference type="ARBA" id="ARBA00023136"/>
    </source>
</evidence>
<feature type="transmembrane region" description="Helical" evidence="8">
    <location>
        <begin position="243"/>
        <end position="263"/>
    </location>
</feature>
<dbReference type="GO" id="GO:0015648">
    <property type="term" value="F:lipid-linked peptidoglycan transporter activity"/>
    <property type="evidence" value="ECO:0007669"/>
    <property type="project" value="UniProtKB-UniRule"/>
</dbReference>
<keyword evidence="10" id="KW-1185">Reference proteome</keyword>
<evidence type="ECO:0000313" key="9">
    <source>
        <dbReference type="EMBL" id="NHC33633.1"/>
    </source>
</evidence>
<dbReference type="GO" id="GO:0005886">
    <property type="term" value="C:plasma membrane"/>
    <property type="evidence" value="ECO:0007669"/>
    <property type="project" value="UniProtKB-SubCell"/>
</dbReference>
<feature type="transmembrane region" description="Helical" evidence="8">
    <location>
        <begin position="283"/>
        <end position="304"/>
    </location>
</feature>
<dbReference type="PANTHER" id="PTHR43486">
    <property type="entry name" value="LIPID II FLIPPASE MURJ-RELATED"/>
    <property type="match status" value="1"/>
</dbReference>
<comment type="caution">
    <text evidence="9">The sequence shown here is derived from an EMBL/GenBank/DDBJ whole genome shotgun (WGS) entry which is preliminary data.</text>
</comment>
<dbReference type="EMBL" id="JTJC03000001">
    <property type="protein sequence ID" value="NHC33633.1"/>
    <property type="molecule type" value="Genomic_DNA"/>
</dbReference>
<evidence type="ECO:0000256" key="8">
    <source>
        <dbReference type="HAMAP-Rule" id="MF_02078"/>
    </source>
</evidence>
<evidence type="ECO:0000256" key="1">
    <source>
        <dbReference type="ARBA" id="ARBA00004651"/>
    </source>
</evidence>
<evidence type="ECO:0000256" key="5">
    <source>
        <dbReference type="ARBA" id="ARBA00022984"/>
    </source>
</evidence>
<feature type="transmembrane region" description="Helical" evidence="8">
    <location>
        <begin position="50"/>
        <end position="74"/>
    </location>
</feature>
<evidence type="ECO:0000313" key="10">
    <source>
        <dbReference type="Proteomes" id="UP000031532"/>
    </source>
</evidence>
<keyword evidence="4 8" id="KW-0133">Cell shape</keyword>
<feature type="transmembrane region" description="Helical" evidence="8">
    <location>
        <begin position="488"/>
        <end position="510"/>
    </location>
</feature>
<name>A0A9X5E2M3_9CYAN</name>
<dbReference type="GO" id="GO:0071555">
    <property type="term" value="P:cell wall organization"/>
    <property type="evidence" value="ECO:0007669"/>
    <property type="project" value="UniProtKB-KW"/>
</dbReference>
<feature type="transmembrane region" description="Helical" evidence="8">
    <location>
        <begin position="454"/>
        <end position="476"/>
    </location>
</feature>
<keyword evidence="7 8" id="KW-0472">Membrane</keyword>
<dbReference type="GO" id="GO:0008360">
    <property type="term" value="P:regulation of cell shape"/>
    <property type="evidence" value="ECO:0007669"/>
    <property type="project" value="UniProtKB-KW"/>
</dbReference>
<proteinExistence type="inferred from homology"/>
<evidence type="ECO:0000256" key="4">
    <source>
        <dbReference type="ARBA" id="ARBA00022960"/>
    </source>
</evidence>
<dbReference type="AlphaFoldDB" id="A0A9X5E2M3"/>
<dbReference type="NCBIfam" id="TIGR01695">
    <property type="entry name" value="murJ_mviN"/>
    <property type="match status" value="1"/>
</dbReference>
<comment type="subcellular location">
    <subcellularLocation>
        <location evidence="1 8">Cell membrane</location>
        <topology evidence="1 8">Multi-pass membrane protein</topology>
    </subcellularLocation>
</comment>
<feature type="transmembrane region" description="Helical" evidence="8">
    <location>
        <begin position="136"/>
        <end position="154"/>
    </location>
</feature>
<keyword evidence="5 8" id="KW-0573">Peptidoglycan synthesis</keyword>
<feature type="transmembrane region" description="Helical" evidence="8">
    <location>
        <begin position="202"/>
        <end position="222"/>
    </location>
</feature>
<reference evidence="9 10" key="1">
    <citation type="journal article" date="2015" name="Genome Announc.">
        <title>Draft Genome Sequence of the Terrestrial Cyanobacterium Scytonema millei VB511283, Isolated from Eastern India.</title>
        <authorList>
            <person name="Sen D."/>
            <person name="Chandrababunaidu M.M."/>
            <person name="Singh D."/>
            <person name="Sanghi N."/>
            <person name="Ghorai A."/>
            <person name="Mishra G.P."/>
            <person name="Madduluri M."/>
            <person name="Adhikary S.P."/>
            <person name="Tripathy S."/>
        </authorList>
    </citation>
    <scope>NUCLEOTIDE SEQUENCE [LARGE SCALE GENOMIC DNA]</scope>
    <source>
        <strain evidence="9 10">VB511283</strain>
    </source>
</reference>
<comment type="similarity">
    <text evidence="8">Belongs to the MurJ/MviN family.</text>
</comment>
<dbReference type="InterPro" id="IPR004268">
    <property type="entry name" value="MurJ"/>
</dbReference>
<keyword evidence="3 8" id="KW-0812">Transmembrane</keyword>
<gene>
    <name evidence="8 9" type="primary">murJ</name>
    <name evidence="9" type="ORF">QH73_0002975</name>
</gene>
<evidence type="ECO:0000256" key="3">
    <source>
        <dbReference type="ARBA" id="ARBA00022692"/>
    </source>
</evidence>
<keyword evidence="2 8" id="KW-1003">Cell membrane</keyword>
<dbReference type="CDD" id="cd13123">
    <property type="entry name" value="MATE_MurJ_like"/>
    <property type="match status" value="1"/>
</dbReference>
<keyword evidence="8" id="KW-0813">Transport</keyword>
<keyword evidence="6 8" id="KW-1133">Transmembrane helix</keyword>
<protein>
    <recommendedName>
        <fullName evidence="8">Probable lipid II flippase MurJ</fullName>
    </recommendedName>
</protein>
<dbReference type="OrthoDB" id="9804143at2"/>
<accession>A0A9X5E2M3</accession>
<comment type="function">
    <text evidence="8">Involved in peptidoglycan biosynthesis. Transports lipid-linked peptidoglycan precursors from the inner to the outer leaflet of the cytoplasmic membrane.</text>
</comment>
<feature type="transmembrane region" description="Helical" evidence="8">
    <location>
        <begin position="161"/>
        <end position="182"/>
    </location>
</feature>
<sequence length="534" mass="57175">MSNQQKSRTLAGIAGIVAIATLLSKLVALFRQQAIAAAFGTGIAANAYNYAYIIPSFFLILLGGVNGPIHTTIVSILEKRSKQEAAPLVESITTLVSGVLLLVSIALFLSADGLIYLVGPQLSQTAHAIAAEQLRIMSPMILLSGLIGIGFGTLNTANQYWLLSLSPVLSSITIILGLGILYLSLGSQIISPAYVAIGGQVLAWGTLAGALLQWIVQLIVQWRLRLGTLRLRFDFRSPAVQQAVKLMAPAVFASGMLQINLFTDYFFASGIPGAAAAFNYANLIVQTPLGIISNVILLPLFTILSRLADPLEWHNLKSRLRQGLVLTALTMLPLGALFAALAMPIVRIVYERGAFQQDDSQLVASILVAYGIGMFVYLGRDVLVRVFYALGDGETPFRVGLLNIFLNALLDFILIKPFGAPGITLATVGVNTISTLLFLGILHRKLHGLPLRQWSLPILGLIASGFTAGVASWGTLWSLQHVFGSQGLVLLLLQTIASGLVGIGIFALIATRMKLPEIDFLVARLTKRGVGSRE</sequence>
<dbReference type="Proteomes" id="UP000031532">
    <property type="component" value="Unassembled WGS sequence"/>
</dbReference>
<evidence type="ECO:0000256" key="2">
    <source>
        <dbReference type="ARBA" id="ARBA00022475"/>
    </source>
</evidence>
<dbReference type="RefSeq" id="WP_039715167.1">
    <property type="nucleotide sequence ID" value="NZ_JTJC03000001.1"/>
</dbReference>